<keyword evidence="1" id="KW-0812">Transmembrane</keyword>
<dbReference type="PANTHER" id="PTHR39299:SF1">
    <property type="entry name" value="TRANSMEMBRANE PROTEIN"/>
    <property type="match status" value="1"/>
</dbReference>
<evidence type="ECO:0000313" key="4">
    <source>
        <dbReference type="Proteomes" id="UP001295444"/>
    </source>
</evidence>
<feature type="transmembrane region" description="Helical" evidence="1">
    <location>
        <begin position="46"/>
        <end position="66"/>
    </location>
</feature>
<dbReference type="PANTHER" id="PTHR39299">
    <property type="entry name" value="TRANSMEMBRANE PROTEIN"/>
    <property type="match status" value="1"/>
</dbReference>
<dbReference type="EMBL" id="OW240921">
    <property type="protein sequence ID" value="CAH2319981.1"/>
    <property type="molecule type" value="Genomic_DNA"/>
</dbReference>
<dbReference type="Proteomes" id="UP001295444">
    <property type="component" value="Chromosome 10"/>
</dbReference>
<feature type="transmembrane region" description="Helical" evidence="1">
    <location>
        <begin position="245"/>
        <end position="264"/>
    </location>
</feature>
<feature type="transmembrane region" description="Helical" evidence="1">
    <location>
        <begin position="107"/>
        <end position="128"/>
    </location>
</feature>
<protein>
    <recommendedName>
        <fullName evidence="2">DUF7789 domain-containing protein</fullName>
    </recommendedName>
</protein>
<accession>A0AAD1T6B0</accession>
<feature type="transmembrane region" description="Helical" evidence="1">
    <location>
        <begin position="182"/>
        <end position="205"/>
    </location>
</feature>
<evidence type="ECO:0000256" key="1">
    <source>
        <dbReference type="SAM" id="Phobius"/>
    </source>
</evidence>
<feature type="transmembrane region" description="Helical" evidence="1">
    <location>
        <begin position="276"/>
        <end position="296"/>
    </location>
</feature>
<dbReference type="Pfam" id="PF25044">
    <property type="entry name" value="DUF7789"/>
    <property type="match status" value="2"/>
</dbReference>
<evidence type="ECO:0000259" key="2">
    <source>
        <dbReference type="Pfam" id="PF25044"/>
    </source>
</evidence>
<keyword evidence="1" id="KW-1133">Transmembrane helix</keyword>
<gene>
    <name evidence="3" type="ORF">PECUL_23A025261</name>
</gene>
<sequence length="324" mass="36597">MEEDKRHIISPNSDDSGCPPINLRPRHQPLISTPFGPIKRWAELGCIIKLFFVGTILSLIVVIGLIISNLVEQCNEDFTVSLIQLIGAVFCIYYITRGILQDNRNELGAFIVSILLEITRSIVNYAVLADELKPEILPRFAIIVSCGFVLVAFSLWLMINVNMMPFRVSGALEEQQLQYKRLIRCISLLTFDLQAQLCLSVLVLFSGVYKINLLHSVLLSIGLIWACIKVSVGIIGILREIKCLVWIFLLQNIPELAYLCYLLYKLSVDWGSGESYTLEATAVVGSIMSVTIKVVLSWHLYHVYRSFGQGLRERMFSSYDQIDS</sequence>
<organism evidence="3 4">
    <name type="scientific">Pelobates cultripes</name>
    <name type="common">Western spadefoot toad</name>
    <dbReference type="NCBI Taxonomy" id="61616"/>
    <lineage>
        <taxon>Eukaryota</taxon>
        <taxon>Metazoa</taxon>
        <taxon>Chordata</taxon>
        <taxon>Craniata</taxon>
        <taxon>Vertebrata</taxon>
        <taxon>Euteleostomi</taxon>
        <taxon>Amphibia</taxon>
        <taxon>Batrachia</taxon>
        <taxon>Anura</taxon>
        <taxon>Pelobatoidea</taxon>
        <taxon>Pelobatidae</taxon>
        <taxon>Pelobates</taxon>
    </lineage>
</organism>
<name>A0AAD1T6B0_PELCU</name>
<feature type="domain" description="DUF7789" evidence="2">
    <location>
        <begin position="170"/>
        <end position="301"/>
    </location>
</feature>
<keyword evidence="4" id="KW-1185">Reference proteome</keyword>
<feature type="transmembrane region" description="Helical" evidence="1">
    <location>
        <begin position="140"/>
        <end position="161"/>
    </location>
</feature>
<feature type="transmembrane region" description="Helical" evidence="1">
    <location>
        <begin position="78"/>
        <end position="95"/>
    </location>
</feature>
<reference evidence="3" key="1">
    <citation type="submission" date="2022-03" db="EMBL/GenBank/DDBJ databases">
        <authorList>
            <person name="Alioto T."/>
            <person name="Alioto T."/>
            <person name="Gomez Garrido J."/>
        </authorList>
    </citation>
    <scope>NUCLEOTIDE SEQUENCE</scope>
</reference>
<feature type="domain" description="DUF7789" evidence="2">
    <location>
        <begin position="35"/>
        <end position="158"/>
    </location>
</feature>
<proteinExistence type="predicted"/>
<dbReference type="AlphaFoldDB" id="A0AAD1T6B0"/>
<keyword evidence="1" id="KW-0472">Membrane</keyword>
<evidence type="ECO:0000313" key="3">
    <source>
        <dbReference type="EMBL" id="CAH2319981.1"/>
    </source>
</evidence>
<dbReference type="InterPro" id="IPR056691">
    <property type="entry name" value="DUF7789"/>
</dbReference>
<feature type="transmembrane region" description="Helical" evidence="1">
    <location>
        <begin position="217"/>
        <end position="238"/>
    </location>
</feature>